<protein>
    <recommendedName>
        <fullName evidence="4">Peptidase S9 prolyl oligopeptidase catalytic domain-containing protein</fullName>
    </recommendedName>
</protein>
<feature type="domain" description="Peptidase S9 prolyl oligopeptidase catalytic" evidence="4">
    <location>
        <begin position="1"/>
        <end position="64"/>
    </location>
</feature>
<name>A0A0L7KZW4_OPEBR</name>
<dbReference type="Pfam" id="PF00326">
    <property type="entry name" value="Peptidase_S9"/>
    <property type="match status" value="1"/>
</dbReference>
<keyword evidence="6" id="KW-1185">Reference proteome</keyword>
<keyword evidence="1" id="KW-0645">Protease</keyword>
<comment type="caution">
    <text evidence="5">The sequence shown here is derived from an EMBL/GenBank/DDBJ whole genome shotgun (WGS) entry which is preliminary data.</text>
</comment>
<keyword evidence="2" id="KW-0720">Serine protease</keyword>
<dbReference type="SUPFAM" id="SSF53474">
    <property type="entry name" value="alpha/beta-Hydrolases"/>
    <property type="match status" value="1"/>
</dbReference>
<evidence type="ECO:0000256" key="2">
    <source>
        <dbReference type="ARBA" id="ARBA00022825"/>
    </source>
</evidence>
<keyword evidence="3" id="KW-0325">Glycoprotein</keyword>
<dbReference type="GO" id="GO:0006508">
    <property type="term" value="P:proteolysis"/>
    <property type="evidence" value="ECO:0007669"/>
    <property type="project" value="InterPro"/>
</dbReference>
<dbReference type="Proteomes" id="UP000037510">
    <property type="component" value="Unassembled WGS sequence"/>
</dbReference>
<dbReference type="STRING" id="104452.A0A0L7KZW4"/>
<evidence type="ECO:0000313" key="5">
    <source>
        <dbReference type="EMBL" id="KOB68808.1"/>
    </source>
</evidence>
<evidence type="ECO:0000313" key="6">
    <source>
        <dbReference type="Proteomes" id="UP000037510"/>
    </source>
</evidence>
<dbReference type="PANTHER" id="PTHR11731">
    <property type="entry name" value="PROTEASE FAMILY S9B,C DIPEPTIDYL-PEPTIDASE IV-RELATED"/>
    <property type="match status" value="1"/>
</dbReference>
<gene>
    <name evidence="5" type="ORF">OBRU01_18730</name>
</gene>
<dbReference type="PANTHER" id="PTHR11731:SF200">
    <property type="entry name" value="DIPEPTIDYL PEPTIDASE 10, ISOFORM B"/>
    <property type="match status" value="1"/>
</dbReference>
<evidence type="ECO:0000259" key="4">
    <source>
        <dbReference type="Pfam" id="PF00326"/>
    </source>
</evidence>
<dbReference type="GO" id="GO:0008239">
    <property type="term" value="F:dipeptidyl-peptidase activity"/>
    <property type="evidence" value="ECO:0007669"/>
    <property type="project" value="TreeGrafter"/>
</dbReference>
<reference evidence="5 6" key="1">
    <citation type="journal article" date="2015" name="Genome Biol. Evol.">
        <title>The genome of winter moth (Operophtera brumata) provides a genomic perspective on sexual dimorphism and phenology.</title>
        <authorList>
            <person name="Derks M.F."/>
            <person name="Smit S."/>
            <person name="Salis L."/>
            <person name="Schijlen E."/>
            <person name="Bossers A."/>
            <person name="Mateman C."/>
            <person name="Pijl A.S."/>
            <person name="de Ridder D."/>
            <person name="Groenen M.A."/>
            <person name="Visser M.E."/>
            <person name="Megens H.J."/>
        </authorList>
    </citation>
    <scope>NUCLEOTIDE SEQUENCE [LARGE SCALE GENOMIC DNA]</scope>
    <source>
        <strain evidence="5">WM2013NL</strain>
        <tissue evidence="5">Head and thorax</tissue>
    </source>
</reference>
<evidence type="ECO:0000256" key="1">
    <source>
        <dbReference type="ARBA" id="ARBA00022438"/>
    </source>
</evidence>
<keyword evidence="1" id="KW-0378">Hydrolase</keyword>
<dbReference type="EMBL" id="JTDY01003937">
    <property type="protein sequence ID" value="KOB68808.1"/>
    <property type="molecule type" value="Genomic_DNA"/>
</dbReference>
<dbReference type="AlphaFoldDB" id="A0A0L7KZW4"/>
<dbReference type="GO" id="GO:0004177">
    <property type="term" value="F:aminopeptidase activity"/>
    <property type="evidence" value="ECO:0007669"/>
    <property type="project" value="UniProtKB-KW"/>
</dbReference>
<proteinExistence type="predicted"/>
<sequence length="86" mass="9247">MGFPNATGNYRGYADADVTKQAAALHDKMLLLVHGTADDNVHIQQTMALAKSLADQGSMFRQQVRQCAHTADDGAREVAGGPRQHV</sequence>
<dbReference type="GO" id="GO:0008236">
    <property type="term" value="F:serine-type peptidase activity"/>
    <property type="evidence" value="ECO:0007669"/>
    <property type="project" value="UniProtKB-KW"/>
</dbReference>
<dbReference type="InterPro" id="IPR050278">
    <property type="entry name" value="Serine_Prot_S9B/DPPIV"/>
</dbReference>
<accession>A0A0L7KZW4</accession>
<organism evidence="5 6">
    <name type="scientific">Operophtera brumata</name>
    <name type="common">Winter moth</name>
    <name type="synonym">Phalaena brumata</name>
    <dbReference type="NCBI Taxonomy" id="104452"/>
    <lineage>
        <taxon>Eukaryota</taxon>
        <taxon>Metazoa</taxon>
        <taxon>Ecdysozoa</taxon>
        <taxon>Arthropoda</taxon>
        <taxon>Hexapoda</taxon>
        <taxon>Insecta</taxon>
        <taxon>Pterygota</taxon>
        <taxon>Neoptera</taxon>
        <taxon>Endopterygota</taxon>
        <taxon>Lepidoptera</taxon>
        <taxon>Glossata</taxon>
        <taxon>Ditrysia</taxon>
        <taxon>Geometroidea</taxon>
        <taxon>Geometridae</taxon>
        <taxon>Larentiinae</taxon>
        <taxon>Operophtera</taxon>
    </lineage>
</organism>
<evidence type="ECO:0000256" key="3">
    <source>
        <dbReference type="ARBA" id="ARBA00023180"/>
    </source>
</evidence>
<dbReference type="InterPro" id="IPR029058">
    <property type="entry name" value="AB_hydrolase_fold"/>
</dbReference>
<dbReference type="InterPro" id="IPR001375">
    <property type="entry name" value="Peptidase_S9_cat"/>
</dbReference>
<dbReference type="GO" id="GO:0005886">
    <property type="term" value="C:plasma membrane"/>
    <property type="evidence" value="ECO:0007669"/>
    <property type="project" value="TreeGrafter"/>
</dbReference>
<dbReference type="Gene3D" id="3.40.50.1820">
    <property type="entry name" value="alpha/beta hydrolase"/>
    <property type="match status" value="1"/>
</dbReference>
<keyword evidence="1" id="KW-0031">Aminopeptidase</keyword>